<dbReference type="Proteomes" id="UP000461670">
    <property type="component" value="Unassembled WGS sequence"/>
</dbReference>
<gene>
    <name evidence="7" type="primary">fecI_4</name>
    <name evidence="7" type="ORF">GAK30_01186</name>
</gene>
<dbReference type="NCBIfam" id="TIGR02937">
    <property type="entry name" value="sigma70-ECF"/>
    <property type="match status" value="1"/>
</dbReference>
<accession>A0A7V8FQD0</accession>
<dbReference type="InterPro" id="IPR013249">
    <property type="entry name" value="RNA_pol_sigma70_r4_t2"/>
</dbReference>
<keyword evidence="3" id="KW-0731">Sigma factor</keyword>
<dbReference type="Gene3D" id="1.10.10.10">
    <property type="entry name" value="Winged helix-like DNA-binding domain superfamily/Winged helix DNA-binding domain"/>
    <property type="match status" value="1"/>
</dbReference>
<evidence type="ECO:0000313" key="7">
    <source>
        <dbReference type="EMBL" id="KAF1022402.1"/>
    </source>
</evidence>
<keyword evidence="2" id="KW-0805">Transcription regulation</keyword>
<protein>
    <submittedName>
        <fullName evidence="7">Putative RNA polymerase sigma factor FecI</fullName>
    </submittedName>
</protein>
<feature type="domain" description="RNA polymerase sigma-70 region 2" evidence="5">
    <location>
        <begin position="15"/>
        <end position="80"/>
    </location>
</feature>
<dbReference type="InterPro" id="IPR013325">
    <property type="entry name" value="RNA_pol_sigma_r2"/>
</dbReference>
<dbReference type="InterPro" id="IPR036388">
    <property type="entry name" value="WH-like_DNA-bd_sf"/>
</dbReference>
<dbReference type="NCBIfam" id="NF009180">
    <property type="entry name" value="PRK12528.1"/>
    <property type="match status" value="1"/>
</dbReference>
<organism evidence="7 8">
    <name type="scientific">Paracidovorax wautersii</name>
    <dbReference type="NCBI Taxonomy" id="1177982"/>
    <lineage>
        <taxon>Bacteria</taxon>
        <taxon>Pseudomonadati</taxon>
        <taxon>Pseudomonadota</taxon>
        <taxon>Betaproteobacteria</taxon>
        <taxon>Burkholderiales</taxon>
        <taxon>Comamonadaceae</taxon>
        <taxon>Paracidovorax</taxon>
    </lineage>
</organism>
<dbReference type="EMBL" id="WNDQ01000012">
    <property type="protein sequence ID" value="KAF1022402.1"/>
    <property type="molecule type" value="Genomic_DNA"/>
</dbReference>
<dbReference type="PANTHER" id="PTHR43133">
    <property type="entry name" value="RNA POLYMERASE ECF-TYPE SIGMA FACTO"/>
    <property type="match status" value="1"/>
</dbReference>
<dbReference type="InterPro" id="IPR014284">
    <property type="entry name" value="RNA_pol_sigma-70_dom"/>
</dbReference>
<evidence type="ECO:0000256" key="4">
    <source>
        <dbReference type="ARBA" id="ARBA00023163"/>
    </source>
</evidence>
<evidence type="ECO:0000256" key="3">
    <source>
        <dbReference type="ARBA" id="ARBA00023082"/>
    </source>
</evidence>
<dbReference type="InterPro" id="IPR039425">
    <property type="entry name" value="RNA_pol_sigma-70-like"/>
</dbReference>
<evidence type="ECO:0000256" key="1">
    <source>
        <dbReference type="ARBA" id="ARBA00010641"/>
    </source>
</evidence>
<dbReference type="GO" id="GO:0016987">
    <property type="term" value="F:sigma factor activity"/>
    <property type="evidence" value="ECO:0007669"/>
    <property type="project" value="UniProtKB-KW"/>
</dbReference>
<evidence type="ECO:0000313" key="8">
    <source>
        <dbReference type="Proteomes" id="UP000461670"/>
    </source>
</evidence>
<dbReference type="CDD" id="cd06171">
    <property type="entry name" value="Sigma70_r4"/>
    <property type="match status" value="1"/>
</dbReference>
<dbReference type="AlphaFoldDB" id="A0A7V8FQD0"/>
<dbReference type="SUPFAM" id="SSF88946">
    <property type="entry name" value="Sigma2 domain of RNA polymerase sigma factors"/>
    <property type="match status" value="1"/>
</dbReference>
<dbReference type="SUPFAM" id="SSF88659">
    <property type="entry name" value="Sigma3 and sigma4 domains of RNA polymerase sigma factors"/>
    <property type="match status" value="1"/>
</dbReference>
<feature type="domain" description="RNA polymerase sigma factor 70 region 4 type 2" evidence="6">
    <location>
        <begin position="111"/>
        <end position="162"/>
    </location>
</feature>
<dbReference type="GO" id="GO:0006352">
    <property type="term" value="P:DNA-templated transcription initiation"/>
    <property type="evidence" value="ECO:0007669"/>
    <property type="project" value="InterPro"/>
</dbReference>
<evidence type="ECO:0000256" key="2">
    <source>
        <dbReference type="ARBA" id="ARBA00023015"/>
    </source>
</evidence>
<dbReference type="Gene3D" id="1.10.1740.10">
    <property type="match status" value="1"/>
</dbReference>
<comment type="similarity">
    <text evidence="1">Belongs to the sigma-70 factor family. ECF subfamily.</text>
</comment>
<dbReference type="Pfam" id="PF04542">
    <property type="entry name" value="Sigma70_r2"/>
    <property type="match status" value="1"/>
</dbReference>
<dbReference type="GO" id="GO:0003677">
    <property type="term" value="F:DNA binding"/>
    <property type="evidence" value="ECO:0007669"/>
    <property type="project" value="InterPro"/>
</dbReference>
<evidence type="ECO:0000259" key="6">
    <source>
        <dbReference type="Pfam" id="PF08281"/>
    </source>
</evidence>
<evidence type="ECO:0000259" key="5">
    <source>
        <dbReference type="Pfam" id="PF04542"/>
    </source>
</evidence>
<dbReference type="InterPro" id="IPR007627">
    <property type="entry name" value="RNA_pol_sigma70_r2"/>
</dbReference>
<dbReference type="Pfam" id="PF08281">
    <property type="entry name" value="Sigma70_r4_2"/>
    <property type="match status" value="1"/>
</dbReference>
<comment type="caution">
    <text evidence="7">The sequence shown here is derived from an EMBL/GenBank/DDBJ whole genome shotgun (WGS) entry which is preliminary data.</text>
</comment>
<proteinExistence type="inferred from homology"/>
<dbReference type="PANTHER" id="PTHR43133:SF63">
    <property type="entry name" value="RNA POLYMERASE SIGMA FACTOR FECI-RELATED"/>
    <property type="match status" value="1"/>
</dbReference>
<sequence>MTASLISSNACVESLYHEHHGWLRGWLRQRLNSTSDAADLAHDTFVNVIASGMAARIVEPRPFLVTVARRLVIQQHRRRQLERAYLDALAALPEELAPSPEQGLVALQSLQALDEALDAISPRARQAFLLAHLQELSYAEIAARLRVSCATVKRDLAAAHRQCFFVALS</sequence>
<dbReference type="InterPro" id="IPR013324">
    <property type="entry name" value="RNA_pol_sigma_r3/r4-like"/>
</dbReference>
<reference evidence="8" key="1">
    <citation type="journal article" date="2020" name="MBio">
        <title>Horizontal gene transfer to a defensive symbiont with a reduced genome amongst a multipartite beetle microbiome.</title>
        <authorList>
            <person name="Waterworth S.C."/>
            <person name="Florez L.V."/>
            <person name="Rees E.R."/>
            <person name="Hertweck C."/>
            <person name="Kaltenpoth M."/>
            <person name="Kwan J.C."/>
        </authorList>
    </citation>
    <scope>NUCLEOTIDE SEQUENCE [LARGE SCALE GENOMIC DNA]</scope>
</reference>
<keyword evidence="4" id="KW-0804">Transcription</keyword>
<name>A0A7V8FQD0_9BURK</name>